<dbReference type="AlphaFoldDB" id="A0A0S2I2I5"/>
<dbReference type="KEGG" id="blq:L21SP5_03023"/>
<dbReference type="STRING" id="1307839.L21SP5_03023"/>
<dbReference type="OrthoDB" id="9810140at2"/>
<evidence type="ECO:0000313" key="3">
    <source>
        <dbReference type="EMBL" id="ALO16643.1"/>
    </source>
</evidence>
<dbReference type="PANTHER" id="PTHR30204">
    <property type="entry name" value="REDOX-CYCLING DRUG-SENSING TRANSCRIPTIONAL ACTIVATOR SOXR"/>
    <property type="match status" value="1"/>
</dbReference>
<dbReference type="RefSeq" id="WP_057953999.1">
    <property type="nucleotide sequence ID" value="NZ_CP013118.1"/>
</dbReference>
<protein>
    <submittedName>
        <fullName evidence="3">HTH-type transcriptional repressor YcgE</fullName>
    </submittedName>
</protein>
<dbReference type="PROSITE" id="PS50937">
    <property type="entry name" value="HTH_MERR_2"/>
    <property type="match status" value="1"/>
</dbReference>
<evidence type="ECO:0000313" key="4">
    <source>
        <dbReference type="Proteomes" id="UP000064893"/>
    </source>
</evidence>
<dbReference type="EMBL" id="CP013118">
    <property type="protein sequence ID" value="ALO16643.1"/>
    <property type="molecule type" value="Genomic_DNA"/>
</dbReference>
<dbReference type="SUPFAM" id="SSF46955">
    <property type="entry name" value="Putative DNA-binding domain"/>
    <property type="match status" value="1"/>
</dbReference>
<organism evidence="3 4">
    <name type="scientific">Salinivirga cyanobacteriivorans</name>
    <dbReference type="NCBI Taxonomy" id="1307839"/>
    <lineage>
        <taxon>Bacteria</taxon>
        <taxon>Pseudomonadati</taxon>
        <taxon>Bacteroidota</taxon>
        <taxon>Bacteroidia</taxon>
        <taxon>Bacteroidales</taxon>
        <taxon>Salinivirgaceae</taxon>
        <taxon>Salinivirga</taxon>
    </lineage>
</organism>
<gene>
    <name evidence="3" type="primary">ycgE_1</name>
    <name evidence="3" type="ORF">L21SP5_03023</name>
</gene>
<dbReference type="Proteomes" id="UP000064893">
    <property type="component" value="Chromosome"/>
</dbReference>
<evidence type="ECO:0000256" key="1">
    <source>
        <dbReference type="ARBA" id="ARBA00023125"/>
    </source>
</evidence>
<dbReference type="InterPro" id="IPR047057">
    <property type="entry name" value="MerR_fam"/>
</dbReference>
<feature type="domain" description="HTH merR-type" evidence="2">
    <location>
        <begin position="12"/>
        <end position="82"/>
    </location>
</feature>
<dbReference type="Gene3D" id="1.10.1660.10">
    <property type="match status" value="1"/>
</dbReference>
<dbReference type="SMART" id="SM00422">
    <property type="entry name" value="HTH_MERR"/>
    <property type="match status" value="1"/>
</dbReference>
<dbReference type="Pfam" id="PF13411">
    <property type="entry name" value="MerR_1"/>
    <property type="match status" value="1"/>
</dbReference>
<name>A0A0S2I2I5_9BACT</name>
<proteinExistence type="predicted"/>
<dbReference type="GO" id="GO:0003677">
    <property type="term" value="F:DNA binding"/>
    <property type="evidence" value="ECO:0007669"/>
    <property type="project" value="UniProtKB-KW"/>
</dbReference>
<dbReference type="GO" id="GO:0003700">
    <property type="term" value="F:DNA-binding transcription factor activity"/>
    <property type="evidence" value="ECO:0007669"/>
    <property type="project" value="InterPro"/>
</dbReference>
<evidence type="ECO:0000259" key="2">
    <source>
        <dbReference type="PROSITE" id="PS50937"/>
    </source>
</evidence>
<dbReference type="PANTHER" id="PTHR30204:SF15">
    <property type="entry name" value="BLL5018 PROTEIN"/>
    <property type="match status" value="1"/>
</dbReference>
<sequence>MPYKEPKIEKLFYSMGEVADMFNINASTIRYWEKHFDHLKPRKNNKGNRQFTQKDLDDLKVIYHLLKERGLTIKGAKSKLKQNKNDVVENTEIVERLQKIKSMLNEVKENL</sequence>
<dbReference type="InterPro" id="IPR000551">
    <property type="entry name" value="MerR-type_HTH_dom"/>
</dbReference>
<dbReference type="InterPro" id="IPR009061">
    <property type="entry name" value="DNA-bd_dom_put_sf"/>
</dbReference>
<accession>A0A0S2I2I5</accession>
<reference evidence="3 4" key="1">
    <citation type="submission" date="2015-11" db="EMBL/GenBank/DDBJ databases">
        <title>Description and complete genome sequence of a novel strain predominating in hypersaline microbial mats and representing a new family of the Bacteriodetes phylum.</title>
        <authorList>
            <person name="Spring S."/>
            <person name="Bunk B."/>
            <person name="Sproer C."/>
            <person name="Klenk H.-P."/>
        </authorList>
    </citation>
    <scope>NUCLEOTIDE SEQUENCE [LARGE SCALE GENOMIC DNA]</scope>
    <source>
        <strain evidence="3 4">L21-Spi-D4</strain>
    </source>
</reference>
<dbReference type="CDD" id="cd04765">
    <property type="entry name" value="HTH_MlrA-like_sg2"/>
    <property type="match status" value="1"/>
</dbReference>
<keyword evidence="1" id="KW-0238">DNA-binding</keyword>
<keyword evidence="4" id="KW-1185">Reference proteome</keyword>